<evidence type="ECO:0008006" key="3">
    <source>
        <dbReference type="Google" id="ProtNLM"/>
    </source>
</evidence>
<reference evidence="1 2" key="1">
    <citation type="submission" date="2023-12" db="EMBL/GenBank/DDBJ databases">
        <title>Streptomyces sp. V4-01.</title>
        <authorList>
            <person name="Somphong A."/>
            <person name="Phongsopitanun W."/>
        </authorList>
    </citation>
    <scope>NUCLEOTIDE SEQUENCE [LARGE SCALE GENOMIC DNA]</scope>
    <source>
        <strain evidence="1 2">V4-01</strain>
    </source>
</reference>
<gene>
    <name evidence="1" type="ORF">V2S66_06810</name>
</gene>
<dbReference type="Proteomes" id="UP001344658">
    <property type="component" value="Unassembled WGS sequence"/>
</dbReference>
<dbReference type="EMBL" id="JAZEWV010000004">
    <property type="protein sequence ID" value="MEE4541681.1"/>
    <property type="molecule type" value="Genomic_DNA"/>
</dbReference>
<evidence type="ECO:0000313" key="2">
    <source>
        <dbReference type="Proteomes" id="UP001344658"/>
    </source>
</evidence>
<name>A0ABU7P792_9ACTN</name>
<evidence type="ECO:0000313" key="1">
    <source>
        <dbReference type="EMBL" id="MEE4541681.1"/>
    </source>
</evidence>
<dbReference type="RefSeq" id="WP_330793601.1">
    <property type="nucleotide sequence ID" value="NZ_JAZEWV010000004.1"/>
</dbReference>
<sequence>MSAMHGTGAACRTGAASRMAVARRGWAVGVLGLALAPLLAGCGIRTTSVPVDAGPAPSRVSCAQPAAPATPLPDAVTRKVYLVCSGQIAPVRRPVRVADVGGGRGGRERLARQLIALLQASPRAAESTAGFYTAVPVTLEVLAPLPGDPADALRLSEAAEDLPSFVLGQVVCTLAADSALAPGGSVVLGGPDAGDELRRYSCTPELRTSADAAVSAGEPVP</sequence>
<keyword evidence="2" id="KW-1185">Reference proteome</keyword>
<organism evidence="1 2">
    <name type="scientific">Actinacidiphila polyblastidii</name>
    <dbReference type="NCBI Taxonomy" id="3110430"/>
    <lineage>
        <taxon>Bacteria</taxon>
        <taxon>Bacillati</taxon>
        <taxon>Actinomycetota</taxon>
        <taxon>Actinomycetes</taxon>
        <taxon>Kitasatosporales</taxon>
        <taxon>Streptomycetaceae</taxon>
        <taxon>Actinacidiphila</taxon>
    </lineage>
</organism>
<accession>A0ABU7P792</accession>
<comment type="caution">
    <text evidence="1">The sequence shown here is derived from an EMBL/GenBank/DDBJ whole genome shotgun (WGS) entry which is preliminary data.</text>
</comment>
<protein>
    <recommendedName>
        <fullName evidence="3">GerMN domain-containing protein</fullName>
    </recommendedName>
</protein>
<proteinExistence type="predicted"/>